<keyword evidence="4" id="KW-1185">Reference proteome</keyword>
<dbReference type="InterPro" id="IPR001810">
    <property type="entry name" value="F-box_dom"/>
</dbReference>
<proteinExistence type="predicted"/>
<evidence type="ECO:0000313" key="3">
    <source>
        <dbReference type="EMBL" id="ORY92613.1"/>
    </source>
</evidence>
<feature type="region of interest" description="Disordered" evidence="1">
    <location>
        <begin position="1"/>
        <end position="24"/>
    </location>
</feature>
<organism evidence="3 4">
    <name type="scientific">Leucosporidium creatinivorum</name>
    <dbReference type="NCBI Taxonomy" id="106004"/>
    <lineage>
        <taxon>Eukaryota</taxon>
        <taxon>Fungi</taxon>
        <taxon>Dikarya</taxon>
        <taxon>Basidiomycota</taxon>
        <taxon>Pucciniomycotina</taxon>
        <taxon>Microbotryomycetes</taxon>
        <taxon>Leucosporidiales</taxon>
        <taxon>Leucosporidium</taxon>
    </lineage>
</organism>
<gene>
    <name evidence="3" type="ORF">BCR35DRAFT_298079</name>
</gene>
<dbReference type="Pfam" id="PF12937">
    <property type="entry name" value="F-box-like"/>
    <property type="match status" value="1"/>
</dbReference>
<dbReference type="AlphaFoldDB" id="A0A1Y2G3U4"/>
<dbReference type="Proteomes" id="UP000193467">
    <property type="component" value="Unassembled WGS sequence"/>
</dbReference>
<name>A0A1Y2G3U4_9BASI</name>
<dbReference type="InParanoid" id="A0A1Y2G3U4"/>
<reference evidence="3 4" key="1">
    <citation type="submission" date="2016-07" db="EMBL/GenBank/DDBJ databases">
        <title>Pervasive Adenine N6-methylation of Active Genes in Fungi.</title>
        <authorList>
            <consortium name="DOE Joint Genome Institute"/>
            <person name="Mondo S.J."/>
            <person name="Dannebaum R.O."/>
            <person name="Kuo R.C."/>
            <person name="Labutti K."/>
            <person name="Haridas S."/>
            <person name="Kuo A."/>
            <person name="Salamov A."/>
            <person name="Ahrendt S.R."/>
            <person name="Lipzen A."/>
            <person name="Sullivan W."/>
            <person name="Andreopoulos W.B."/>
            <person name="Clum A."/>
            <person name="Lindquist E."/>
            <person name="Daum C."/>
            <person name="Ramamoorthy G.K."/>
            <person name="Gryganskyi A."/>
            <person name="Culley D."/>
            <person name="Magnuson J.K."/>
            <person name="James T.Y."/>
            <person name="O'Malley M.A."/>
            <person name="Stajich J.E."/>
            <person name="Spatafora J.W."/>
            <person name="Visel A."/>
            <person name="Grigoriev I.V."/>
        </authorList>
    </citation>
    <scope>NUCLEOTIDE SEQUENCE [LARGE SCALE GENOMIC DNA]</scope>
    <source>
        <strain evidence="3 4">62-1032</strain>
    </source>
</reference>
<accession>A0A1Y2G3U4</accession>
<evidence type="ECO:0000256" key="1">
    <source>
        <dbReference type="SAM" id="MobiDB-lite"/>
    </source>
</evidence>
<comment type="caution">
    <text evidence="3">The sequence shown here is derived from an EMBL/GenBank/DDBJ whole genome shotgun (WGS) entry which is preliminary data.</text>
</comment>
<protein>
    <recommendedName>
        <fullName evidence="2">F-box domain-containing protein</fullName>
    </recommendedName>
</protein>
<feature type="domain" description="F-box" evidence="2">
    <location>
        <begin position="24"/>
        <end position="78"/>
    </location>
</feature>
<evidence type="ECO:0000259" key="2">
    <source>
        <dbReference type="Pfam" id="PF12937"/>
    </source>
</evidence>
<sequence>MDNSLKARSPPPAQLDDEAPRPLPSLPTEILQRIIQLALPRLSFTTFRERYSILLTLCRVNKLWAALAQEELYRHVCRCGSAVKHRSRRHRARCRLSDGSQCCM</sequence>
<dbReference type="EMBL" id="MCGR01000001">
    <property type="protein sequence ID" value="ORY92613.1"/>
    <property type="molecule type" value="Genomic_DNA"/>
</dbReference>
<evidence type="ECO:0000313" key="4">
    <source>
        <dbReference type="Proteomes" id="UP000193467"/>
    </source>
</evidence>